<accession>A0A7V2T2Q3</accession>
<feature type="binding site" evidence="5">
    <location>
        <position position="143"/>
    </location>
    <ligand>
        <name>S-adenosyl-L-methionine</name>
        <dbReference type="ChEBI" id="CHEBI:59789"/>
    </ligand>
</feature>
<dbReference type="InterPro" id="IPR050320">
    <property type="entry name" value="N5-glutamine_MTase"/>
</dbReference>
<gene>
    <name evidence="5 8" type="primary">prmC</name>
    <name evidence="8" type="ORF">ENJ51_05710</name>
</gene>
<evidence type="ECO:0000256" key="4">
    <source>
        <dbReference type="ARBA" id="ARBA00048391"/>
    </source>
</evidence>
<dbReference type="NCBIfam" id="TIGR03534">
    <property type="entry name" value="RF_mod_PrmC"/>
    <property type="match status" value="1"/>
</dbReference>
<dbReference type="InterPro" id="IPR007848">
    <property type="entry name" value="Small_mtfrase_dom"/>
</dbReference>
<dbReference type="NCBIfam" id="TIGR00536">
    <property type="entry name" value="hemK_fam"/>
    <property type="match status" value="1"/>
</dbReference>
<dbReference type="GO" id="GO:0003676">
    <property type="term" value="F:nucleic acid binding"/>
    <property type="evidence" value="ECO:0007669"/>
    <property type="project" value="InterPro"/>
</dbReference>
<evidence type="ECO:0000256" key="1">
    <source>
        <dbReference type="ARBA" id="ARBA00022603"/>
    </source>
</evidence>
<feature type="domain" description="Release factor glutamine methyltransferase N-terminal" evidence="7">
    <location>
        <begin position="7"/>
        <end position="75"/>
    </location>
</feature>
<dbReference type="EC" id="2.1.1.297" evidence="5"/>
<feature type="binding site" evidence="5">
    <location>
        <position position="171"/>
    </location>
    <ligand>
        <name>S-adenosyl-L-methionine</name>
        <dbReference type="ChEBI" id="CHEBI:59789"/>
    </ligand>
</feature>
<dbReference type="HAMAP" id="MF_02126">
    <property type="entry name" value="RF_methyltr_PrmC"/>
    <property type="match status" value="1"/>
</dbReference>
<evidence type="ECO:0000256" key="5">
    <source>
        <dbReference type="HAMAP-Rule" id="MF_02126"/>
    </source>
</evidence>
<feature type="binding site" evidence="5">
    <location>
        <begin position="120"/>
        <end position="124"/>
    </location>
    <ligand>
        <name>S-adenosyl-L-methionine</name>
        <dbReference type="ChEBI" id="CHEBI:59789"/>
    </ligand>
</feature>
<comment type="caution">
    <text evidence="8">The sequence shown here is derived from an EMBL/GenBank/DDBJ whole genome shotgun (WGS) entry which is preliminary data.</text>
</comment>
<name>A0A7V2T2Q3_LEUMU</name>
<dbReference type="PROSITE" id="PS00092">
    <property type="entry name" value="N6_MTASE"/>
    <property type="match status" value="1"/>
</dbReference>
<keyword evidence="3 5" id="KW-0949">S-adenosyl-L-methionine</keyword>
<dbReference type="SUPFAM" id="SSF53335">
    <property type="entry name" value="S-adenosyl-L-methionine-dependent methyltransferases"/>
    <property type="match status" value="1"/>
</dbReference>
<protein>
    <recommendedName>
        <fullName evidence="5">Release factor glutamine methyltransferase</fullName>
        <shortName evidence="5">RF MTase</shortName>
        <ecNumber evidence="5">2.1.1.297</ecNumber>
    </recommendedName>
    <alternativeName>
        <fullName evidence="5">N5-glutamine methyltransferase PrmC</fullName>
    </alternativeName>
    <alternativeName>
        <fullName evidence="5">Protein-(glutamine-N5) MTase PrmC</fullName>
    </alternativeName>
    <alternativeName>
        <fullName evidence="5">Protein-glutamine N-methyltransferase PrmC</fullName>
    </alternativeName>
</protein>
<dbReference type="Proteomes" id="UP000885750">
    <property type="component" value="Unassembled WGS sequence"/>
</dbReference>
<comment type="function">
    <text evidence="5">Methylates the class 1 translation termination release factors RF1/PrfA and RF2/PrfB on the glutamine residue of the universally conserved GGQ motif.</text>
</comment>
<dbReference type="InterPro" id="IPR040758">
    <property type="entry name" value="PrmC_N"/>
</dbReference>
<dbReference type="Pfam" id="PF05175">
    <property type="entry name" value="MTS"/>
    <property type="match status" value="1"/>
</dbReference>
<dbReference type="InterPro" id="IPR004556">
    <property type="entry name" value="HemK-like"/>
</dbReference>
<comment type="similarity">
    <text evidence="5">Belongs to the protein N5-glutamine methyltransferase family. PrmC subfamily.</text>
</comment>
<dbReference type="AlphaFoldDB" id="A0A7V2T2Q3"/>
<dbReference type="Pfam" id="PF17827">
    <property type="entry name" value="PrmC_N"/>
    <property type="match status" value="1"/>
</dbReference>
<sequence>MTTIQSLLKQASKQLATVSDSPQLDAELLLGHCLNKEQSYLYAWAEKQLKESTLEAFQRLIKKRLTDYPVAYLLGHKEFWSLDLIVTEDVLIPRPETELLVEIALEKIQSIIAPKILDLGTGTGAIALSIASERADALVMAGDYSEKALTIAKQNAHKNSINSVNFIQSDWFADIVAEQFDLIVSNPPYIKSKDPHLQQGIRYEPLQALVAGETGLDDINTILESALDYMRDGAWILIEHGYDQGDIVPTLMKNIGLQQTVCIKDYSKNNRLSMGRKI</sequence>
<keyword evidence="2 5" id="KW-0808">Transferase</keyword>
<dbReference type="Gene3D" id="3.40.50.150">
    <property type="entry name" value="Vaccinia Virus protein VP39"/>
    <property type="match status" value="1"/>
</dbReference>
<feature type="domain" description="Methyltransferase small" evidence="6">
    <location>
        <begin position="105"/>
        <end position="194"/>
    </location>
</feature>
<evidence type="ECO:0000256" key="3">
    <source>
        <dbReference type="ARBA" id="ARBA00022691"/>
    </source>
</evidence>
<evidence type="ECO:0000259" key="6">
    <source>
        <dbReference type="Pfam" id="PF05175"/>
    </source>
</evidence>
<dbReference type="Gene3D" id="1.10.8.10">
    <property type="entry name" value="DNA helicase RuvA subunit, C-terminal domain"/>
    <property type="match status" value="1"/>
</dbReference>
<proteinExistence type="inferred from homology"/>
<dbReference type="GO" id="GO:0102559">
    <property type="term" value="F:peptide chain release factor N(5)-glutamine methyltransferase activity"/>
    <property type="evidence" value="ECO:0007669"/>
    <property type="project" value="UniProtKB-EC"/>
</dbReference>
<reference evidence="8" key="1">
    <citation type="journal article" date="2020" name="mSystems">
        <title>Genome- and Community-Level Interaction Insights into Carbon Utilization and Element Cycling Functions of Hydrothermarchaeota in Hydrothermal Sediment.</title>
        <authorList>
            <person name="Zhou Z."/>
            <person name="Liu Y."/>
            <person name="Xu W."/>
            <person name="Pan J."/>
            <person name="Luo Z.H."/>
            <person name="Li M."/>
        </authorList>
    </citation>
    <scope>NUCLEOTIDE SEQUENCE [LARGE SCALE GENOMIC DNA]</scope>
    <source>
        <strain evidence="8">HyVt-493</strain>
    </source>
</reference>
<dbReference type="CDD" id="cd02440">
    <property type="entry name" value="AdoMet_MTases"/>
    <property type="match status" value="1"/>
</dbReference>
<dbReference type="GO" id="GO:0032259">
    <property type="term" value="P:methylation"/>
    <property type="evidence" value="ECO:0007669"/>
    <property type="project" value="UniProtKB-KW"/>
</dbReference>
<dbReference type="InterPro" id="IPR002052">
    <property type="entry name" value="DNA_methylase_N6_adenine_CS"/>
</dbReference>
<keyword evidence="1 5" id="KW-0489">Methyltransferase</keyword>
<feature type="binding site" evidence="5">
    <location>
        <position position="186"/>
    </location>
    <ligand>
        <name>S-adenosyl-L-methionine</name>
        <dbReference type="ChEBI" id="CHEBI:59789"/>
    </ligand>
</feature>
<dbReference type="InterPro" id="IPR029063">
    <property type="entry name" value="SAM-dependent_MTases_sf"/>
</dbReference>
<dbReference type="PANTHER" id="PTHR18895">
    <property type="entry name" value="HEMK METHYLTRANSFERASE"/>
    <property type="match status" value="1"/>
</dbReference>
<comment type="catalytic activity">
    <reaction evidence="4 5">
        <text>L-glutaminyl-[peptide chain release factor] + S-adenosyl-L-methionine = N(5)-methyl-L-glutaminyl-[peptide chain release factor] + S-adenosyl-L-homocysteine + H(+)</text>
        <dbReference type="Rhea" id="RHEA:42896"/>
        <dbReference type="Rhea" id="RHEA-COMP:10271"/>
        <dbReference type="Rhea" id="RHEA-COMP:10272"/>
        <dbReference type="ChEBI" id="CHEBI:15378"/>
        <dbReference type="ChEBI" id="CHEBI:30011"/>
        <dbReference type="ChEBI" id="CHEBI:57856"/>
        <dbReference type="ChEBI" id="CHEBI:59789"/>
        <dbReference type="ChEBI" id="CHEBI:61891"/>
        <dbReference type="EC" id="2.1.1.297"/>
    </reaction>
</comment>
<dbReference type="InterPro" id="IPR019874">
    <property type="entry name" value="RF_methyltr_PrmC"/>
</dbReference>
<dbReference type="PANTHER" id="PTHR18895:SF74">
    <property type="entry name" value="MTRF1L RELEASE FACTOR GLUTAMINE METHYLTRANSFERASE"/>
    <property type="match status" value="1"/>
</dbReference>
<organism evidence="8">
    <name type="scientific">Leucothrix mucor</name>
    <dbReference type="NCBI Taxonomy" id="45248"/>
    <lineage>
        <taxon>Bacteria</taxon>
        <taxon>Pseudomonadati</taxon>
        <taxon>Pseudomonadota</taxon>
        <taxon>Gammaproteobacteria</taxon>
        <taxon>Thiotrichales</taxon>
        <taxon>Thiotrichaceae</taxon>
        <taxon>Leucothrix</taxon>
    </lineage>
</organism>
<dbReference type="EMBL" id="DRMS01000215">
    <property type="protein sequence ID" value="HFC92293.1"/>
    <property type="molecule type" value="Genomic_DNA"/>
</dbReference>
<feature type="binding site" evidence="5">
    <location>
        <begin position="186"/>
        <end position="189"/>
    </location>
    <ligand>
        <name>substrate</name>
    </ligand>
</feature>
<evidence type="ECO:0000313" key="8">
    <source>
        <dbReference type="EMBL" id="HFC92293.1"/>
    </source>
</evidence>
<evidence type="ECO:0000259" key="7">
    <source>
        <dbReference type="Pfam" id="PF17827"/>
    </source>
</evidence>
<dbReference type="FunFam" id="3.40.50.150:FF:000053">
    <property type="entry name" value="Release factor glutamine methyltransferase"/>
    <property type="match status" value="1"/>
</dbReference>
<evidence type="ECO:0000256" key="2">
    <source>
        <dbReference type="ARBA" id="ARBA00022679"/>
    </source>
</evidence>